<dbReference type="PANTHER" id="PTHR12599:SF0">
    <property type="entry name" value="PTERIN-4-ALPHA-CARBINOLAMINE DEHYDRATASE"/>
    <property type="match status" value="1"/>
</dbReference>
<evidence type="ECO:0000313" key="5">
    <source>
        <dbReference type="EMBL" id="RLQ89110.1"/>
    </source>
</evidence>
<dbReference type="CDD" id="cd00914">
    <property type="entry name" value="PCD_DCoH_subfamily_b"/>
    <property type="match status" value="1"/>
</dbReference>
<dbReference type="GO" id="GO:0006729">
    <property type="term" value="P:tetrahydrobiopterin biosynthetic process"/>
    <property type="evidence" value="ECO:0007669"/>
    <property type="project" value="InterPro"/>
</dbReference>
<dbReference type="NCBIfam" id="NF002018">
    <property type="entry name" value="PRK00823.1-3"/>
    <property type="match status" value="1"/>
</dbReference>
<reference evidence="5 6" key="1">
    <citation type="submission" date="2018-10" db="EMBL/GenBank/DDBJ databases">
        <title>Notoacmeibacter sp. M2BS9Y-3-1, whole genome shotgun sequence.</title>
        <authorList>
            <person name="Tuo L."/>
        </authorList>
    </citation>
    <scope>NUCLEOTIDE SEQUENCE [LARGE SCALE GENOMIC DNA]</scope>
    <source>
        <strain evidence="5 6">M2BS9Y-3-1</strain>
    </source>
</reference>
<sequence length="100" mass="11069">MTDVMKGDALKKALADWLPGWEVASSGDAIAKSFRFKDFRAAMAFMNDVADDAERLNHHPDWSNSYNTVDIQLTTHDAGGVTERDIELARIIESKASGKQ</sequence>
<dbReference type="PANTHER" id="PTHR12599">
    <property type="entry name" value="PTERIN-4-ALPHA-CARBINOLAMINE DEHYDRATASE"/>
    <property type="match status" value="1"/>
</dbReference>
<evidence type="ECO:0000256" key="3">
    <source>
        <dbReference type="ARBA" id="ARBA00023239"/>
    </source>
</evidence>
<dbReference type="EC" id="4.2.1.96" evidence="4"/>
<organism evidence="5 6">
    <name type="scientific">Notoacmeibacter ruber</name>
    <dbReference type="NCBI Taxonomy" id="2670375"/>
    <lineage>
        <taxon>Bacteria</taxon>
        <taxon>Pseudomonadati</taxon>
        <taxon>Pseudomonadota</taxon>
        <taxon>Alphaproteobacteria</taxon>
        <taxon>Hyphomicrobiales</taxon>
        <taxon>Notoacmeibacteraceae</taxon>
        <taxon>Notoacmeibacter</taxon>
    </lineage>
</organism>
<accession>A0A3L7JF47</accession>
<comment type="caution">
    <text evidence="5">The sequence shown here is derived from an EMBL/GenBank/DDBJ whole genome shotgun (WGS) entry which is preliminary data.</text>
</comment>
<keyword evidence="6" id="KW-1185">Reference proteome</keyword>
<dbReference type="NCBIfam" id="NF002017">
    <property type="entry name" value="PRK00823.1-2"/>
    <property type="match status" value="1"/>
</dbReference>
<gene>
    <name evidence="5" type="ORF">D8780_13530</name>
</gene>
<dbReference type="HAMAP" id="MF_00434">
    <property type="entry name" value="Pterin_4_alpha"/>
    <property type="match status" value="1"/>
</dbReference>
<evidence type="ECO:0000256" key="2">
    <source>
        <dbReference type="ARBA" id="ARBA00006472"/>
    </source>
</evidence>
<evidence type="ECO:0000313" key="6">
    <source>
        <dbReference type="Proteomes" id="UP000281094"/>
    </source>
</evidence>
<dbReference type="RefSeq" id="WP_121646077.1">
    <property type="nucleotide sequence ID" value="NZ_RCWN01000001.1"/>
</dbReference>
<evidence type="ECO:0000256" key="4">
    <source>
        <dbReference type="HAMAP-Rule" id="MF_00434"/>
    </source>
</evidence>
<dbReference type="GO" id="GO:0008124">
    <property type="term" value="F:4-alpha-hydroxytetrahydrobiopterin dehydratase activity"/>
    <property type="evidence" value="ECO:0007669"/>
    <property type="project" value="UniProtKB-UniRule"/>
</dbReference>
<dbReference type="InterPro" id="IPR001533">
    <property type="entry name" value="Pterin_deHydtase"/>
</dbReference>
<proteinExistence type="inferred from homology"/>
<dbReference type="InterPro" id="IPR036428">
    <property type="entry name" value="PCD_sf"/>
</dbReference>
<dbReference type="Proteomes" id="UP000281094">
    <property type="component" value="Unassembled WGS sequence"/>
</dbReference>
<comment type="catalytic activity">
    <reaction evidence="1 4">
        <text>(4aS,6R)-4a-hydroxy-L-erythro-5,6,7,8-tetrahydrobiopterin = (6R)-L-erythro-6,7-dihydrobiopterin + H2O</text>
        <dbReference type="Rhea" id="RHEA:11920"/>
        <dbReference type="ChEBI" id="CHEBI:15377"/>
        <dbReference type="ChEBI" id="CHEBI:15642"/>
        <dbReference type="ChEBI" id="CHEBI:43120"/>
        <dbReference type="EC" id="4.2.1.96"/>
    </reaction>
</comment>
<comment type="similarity">
    <text evidence="2 4">Belongs to the pterin-4-alpha-carbinolamine dehydratase family.</text>
</comment>
<dbReference type="EMBL" id="RCWN01000001">
    <property type="protein sequence ID" value="RLQ89110.1"/>
    <property type="molecule type" value="Genomic_DNA"/>
</dbReference>
<name>A0A3L7JF47_9HYPH</name>
<evidence type="ECO:0000256" key="1">
    <source>
        <dbReference type="ARBA" id="ARBA00001554"/>
    </source>
</evidence>
<keyword evidence="3 4" id="KW-0456">Lyase</keyword>
<protein>
    <recommendedName>
        <fullName evidence="4">Putative pterin-4-alpha-carbinolamine dehydratase</fullName>
        <shortName evidence="4">PHS</shortName>
        <ecNumber evidence="4">4.2.1.96</ecNumber>
    </recommendedName>
    <alternativeName>
        <fullName evidence="4">4-alpha-hydroxy-tetrahydropterin dehydratase</fullName>
    </alternativeName>
    <alternativeName>
        <fullName evidence="4">Pterin carbinolamine dehydratase</fullName>
        <shortName evidence="4">PCD</shortName>
    </alternativeName>
</protein>
<dbReference type="Pfam" id="PF01329">
    <property type="entry name" value="Pterin_4a"/>
    <property type="match status" value="1"/>
</dbReference>
<dbReference type="Gene3D" id="3.30.1360.20">
    <property type="entry name" value="Transcriptional coactivator/pterin dehydratase"/>
    <property type="match status" value="1"/>
</dbReference>
<dbReference type="AlphaFoldDB" id="A0A3L7JF47"/>
<dbReference type="SUPFAM" id="SSF55248">
    <property type="entry name" value="PCD-like"/>
    <property type="match status" value="1"/>
</dbReference>